<organism evidence="1 2">
    <name type="scientific">Streptomyces cyaneofuscatus</name>
    <dbReference type="NCBI Taxonomy" id="66883"/>
    <lineage>
        <taxon>Bacteria</taxon>
        <taxon>Bacillati</taxon>
        <taxon>Actinomycetota</taxon>
        <taxon>Actinomycetes</taxon>
        <taxon>Kitasatosporales</taxon>
        <taxon>Streptomycetaceae</taxon>
        <taxon>Streptomyces</taxon>
    </lineage>
</organism>
<reference evidence="1 2" key="1">
    <citation type="submission" date="2022-10" db="EMBL/GenBank/DDBJ databases">
        <title>The complete genomes of actinobacterial strains from the NBC collection.</title>
        <authorList>
            <person name="Joergensen T.S."/>
            <person name="Alvarez Arevalo M."/>
            <person name="Sterndorff E.B."/>
            <person name="Faurdal D."/>
            <person name="Vuksanovic O."/>
            <person name="Mourched A.-S."/>
            <person name="Charusanti P."/>
            <person name="Shaw S."/>
            <person name="Blin K."/>
            <person name="Weber T."/>
        </authorList>
    </citation>
    <scope>NUCLEOTIDE SEQUENCE [LARGE SCALE GENOMIC DNA]</scope>
    <source>
        <strain evidence="1 2">NBC 01792</strain>
    </source>
</reference>
<proteinExistence type="predicted"/>
<evidence type="ECO:0000313" key="1">
    <source>
        <dbReference type="EMBL" id="WSB07350.1"/>
    </source>
</evidence>
<protein>
    <submittedName>
        <fullName evidence="1">Uncharacterized protein</fullName>
    </submittedName>
</protein>
<gene>
    <name evidence="1" type="ORF">OG849_08840</name>
</gene>
<sequence>MNAASAAAAIPAATSDHWVPCGSPVSTRTSAWTLARAAATCDCRDASSAMPS</sequence>
<evidence type="ECO:0000313" key="2">
    <source>
        <dbReference type="Proteomes" id="UP001356428"/>
    </source>
</evidence>
<dbReference type="RefSeq" id="WP_326741095.1">
    <property type="nucleotide sequence ID" value="NZ_CP109083.1"/>
</dbReference>
<dbReference type="EMBL" id="CP109083">
    <property type="protein sequence ID" value="WSB07350.1"/>
    <property type="molecule type" value="Genomic_DNA"/>
</dbReference>
<keyword evidence="2" id="KW-1185">Reference proteome</keyword>
<accession>A0ABZ1ETG5</accession>
<name>A0ABZ1ETG5_9ACTN</name>
<dbReference type="Proteomes" id="UP001356428">
    <property type="component" value="Chromosome"/>
</dbReference>